<comment type="caution">
    <text evidence="1">The sequence shown here is derived from an EMBL/GenBank/DDBJ whole genome shotgun (WGS) entry which is preliminary data.</text>
</comment>
<reference evidence="2" key="1">
    <citation type="submission" date="2018-02" db="EMBL/GenBank/DDBJ databases">
        <authorList>
            <person name="Moore K."/>
            <person name="Momper L."/>
        </authorList>
    </citation>
    <scope>NUCLEOTIDE SEQUENCE [LARGE SCALE GENOMIC DNA]</scope>
    <source>
        <strain evidence="2">ULC18</strain>
    </source>
</reference>
<sequence>MPVQRLLYCAGWVNATVLPSNFDRAECPWSKQHQLSKKLLNRAIAHRLDQRQMPPASVIDRCKKTGF</sequence>
<name>A0A2T1E464_9CYAN</name>
<protein>
    <submittedName>
        <fullName evidence="1">Uncharacterized protein</fullName>
    </submittedName>
</protein>
<dbReference type="Proteomes" id="UP000239576">
    <property type="component" value="Unassembled WGS sequence"/>
</dbReference>
<proteinExistence type="predicted"/>
<evidence type="ECO:0000313" key="2">
    <source>
        <dbReference type="Proteomes" id="UP000239576"/>
    </source>
</evidence>
<keyword evidence="2" id="KW-1185">Reference proteome</keyword>
<gene>
    <name evidence="1" type="ORF">C7B82_16355</name>
</gene>
<reference evidence="1 2" key="2">
    <citation type="submission" date="2018-03" db="EMBL/GenBank/DDBJ databases">
        <title>The ancient ancestry and fast evolution of plastids.</title>
        <authorList>
            <person name="Moore K.R."/>
            <person name="Magnabosco C."/>
            <person name="Momper L."/>
            <person name="Gold D.A."/>
            <person name="Bosak T."/>
            <person name="Fournier G.P."/>
        </authorList>
    </citation>
    <scope>NUCLEOTIDE SEQUENCE [LARGE SCALE GENOMIC DNA]</scope>
    <source>
        <strain evidence="1 2">ULC18</strain>
    </source>
</reference>
<accession>A0A2T1E464</accession>
<dbReference type="AlphaFoldDB" id="A0A2T1E464"/>
<organism evidence="1 2">
    <name type="scientific">Stenomitos frigidus ULC18</name>
    <dbReference type="NCBI Taxonomy" id="2107698"/>
    <lineage>
        <taxon>Bacteria</taxon>
        <taxon>Bacillati</taxon>
        <taxon>Cyanobacteriota</taxon>
        <taxon>Cyanophyceae</taxon>
        <taxon>Leptolyngbyales</taxon>
        <taxon>Leptolyngbyaceae</taxon>
        <taxon>Stenomitos</taxon>
    </lineage>
</organism>
<evidence type="ECO:0000313" key="1">
    <source>
        <dbReference type="EMBL" id="PSB27530.1"/>
    </source>
</evidence>
<dbReference type="EMBL" id="PVWK01000089">
    <property type="protein sequence ID" value="PSB27530.1"/>
    <property type="molecule type" value="Genomic_DNA"/>
</dbReference>